<evidence type="ECO:0000256" key="9">
    <source>
        <dbReference type="SAM" id="SignalP"/>
    </source>
</evidence>
<keyword evidence="7" id="KW-0961">Cell wall biogenesis/degradation</keyword>
<dbReference type="GO" id="GO:0004650">
    <property type="term" value="F:polygalacturonase activity"/>
    <property type="evidence" value="ECO:0007669"/>
    <property type="project" value="InterPro"/>
</dbReference>
<evidence type="ECO:0000256" key="5">
    <source>
        <dbReference type="ARBA" id="ARBA00022801"/>
    </source>
</evidence>
<name>A0A1S2Z8P0_CICAR</name>
<evidence type="ECO:0000256" key="7">
    <source>
        <dbReference type="ARBA" id="ARBA00023316"/>
    </source>
</evidence>
<dbReference type="STRING" id="3827.A0A1S2Z8P0"/>
<reference evidence="11" key="1">
    <citation type="submission" date="2025-08" db="UniProtKB">
        <authorList>
            <consortium name="RefSeq"/>
        </authorList>
    </citation>
    <scope>IDENTIFICATION</scope>
    <source>
        <tissue evidence="11">Etiolated seedlings</tissue>
    </source>
</reference>
<dbReference type="InterPro" id="IPR006626">
    <property type="entry name" value="PbH1"/>
</dbReference>
<organism evidence="10 11">
    <name type="scientific">Cicer arietinum</name>
    <name type="common">Chickpea</name>
    <name type="synonym">Garbanzo</name>
    <dbReference type="NCBI Taxonomy" id="3827"/>
    <lineage>
        <taxon>Eukaryota</taxon>
        <taxon>Viridiplantae</taxon>
        <taxon>Streptophyta</taxon>
        <taxon>Embryophyta</taxon>
        <taxon>Tracheophyta</taxon>
        <taxon>Spermatophyta</taxon>
        <taxon>Magnoliopsida</taxon>
        <taxon>eudicotyledons</taxon>
        <taxon>Gunneridae</taxon>
        <taxon>Pentapetalae</taxon>
        <taxon>rosids</taxon>
        <taxon>fabids</taxon>
        <taxon>Fabales</taxon>
        <taxon>Fabaceae</taxon>
        <taxon>Papilionoideae</taxon>
        <taxon>50 kb inversion clade</taxon>
        <taxon>NPAAA clade</taxon>
        <taxon>Hologalegina</taxon>
        <taxon>IRL clade</taxon>
        <taxon>Cicereae</taxon>
        <taxon>Cicer</taxon>
    </lineage>
</organism>
<keyword evidence="6 8" id="KW-0326">Glycosidase</keyword>
<evidence type="ECO:0000256" key="2">
    <source>
        <dbReference type="ARBA" id="ARBA00008834"/>
    </source>
</evidence>
<evidence type="ECO:0000256" key="3">
    <source>
        <dbReference type="ARBA" id="ARBA00022512"/>
    </source>
</evidence>
<dbReference type="Gene3D" id="2.160.20.10">
    <property type="entry name" value="Single-stranded right-handed beta-helix, Pectin lyase-like"/>
    <property type="match status" value="1"/>
</dbReference>
<dbReference type="RefSeq" id="XP_004517040.1">
    <property type="nucleotide sequence ID" value="XM_004516983.2"/>
</dbReference>
<comment type="similarity">
    <text evidence="2 8">Belongs to the glycosyl hydrolase 28 family.</text>
</comment>
<proteinExistence type="inferred from homology"/>
<dbReference type="OrthoDB" id="187139at2759"/>
<evidence type="ECO:0000313" key="11">
    <source>
        <dbReference type="RefSeq" id="XP_004517040.1"/>
    </source>
</evidence>
<feature type="chain" id="PRO_5010324289" evidence="9">
    <location>
        <begin position="20"/>
        <end position="360"/>
    </location>
</feature>
<comment type="subcellular location">
    <subcellularLocation>
        <location evidence="1">Secreted</location>
        <location evidence="1">Cell wall</location>
    </subcellularLocation>
</comment>
<feature type="signal peptide" evidence="9">
    <location>
        <begin position="1"/>
        <end position="19"/>
    </location>
</feature>
<dbReference type="InterPro" id="IPR000743">
    <property type="entry name" value="Glyco_hydro_28"/>
</dbReference>
<dbReference type="KEGG" id="cam:101504055"/>
<accession>A0A1S2Z8P0</accession>
<dbReference type="GO" id="GO:0071555">
    <property type="term" value="P:cell wall organization"/>
    <property type="evidence" value="ECO:0007669"/>
    <property type="project" value="UniProtKB-KW"/>
</dbReference>
<keyword evidence="9" id="KW-0732">Signal</keyword>
<dbReference type="InterPro" id="IPR011050">
    <property type="entry name" value="Pectin_lyase_fold/virulence"/>
</dbReference>
<dbReference type="GO" id="GO:0005975">
    <property type="term" value="P:carbohydrate metabolic process"/>
    <property type="evidence" value="ECO:0007669"/>
    <property type="project" value="InterPro"/>
</dbReference>
<keyword evidence="3" id="KW-0134">Cell wall</keyword>
<dbReference type="PaxDb" id="3827-XP_004517040.1"/>
<evidence type="ECO:0000256" key="1">
    <source>
        <dbReference type="ARBA" id="ARBA00004191"/>
    </source>
</evidence>
<dbReference type="SUPFAM" id="SSF51126">
    <property type="entry name" value="Pectin lyase-like"/>
    <property type="match status" value="1"/>
</dbReference>
<dbReference type="Pfam" id="PF00295">
    <property type="entry name" value="Glyco_hydro_28"/>
    <property type="match status" value="1"/>
</dbReference>
<keyword evidence="5 8" id="KW-0378">Hydrolase</keyword>
<evidence type="ECO:0000256" key="4">
    <source>
        <dbReference type="ARBA" id="ARBA00022525"/>
    </source>
</evidence>
<dbReference type="AlphaFoldDB" id="A0A1S2Z8P0"/>
<evidence type="ECO:0000256" key="8">
    <source>
        <dbReference type="RuleBase" id="RU361169"/>
    </source>
</evidence>
<evidence type="ECO:0000313" key="10">
    <source>
        <dbReference type="Proteomes" id="UP000087171"/>
    </source>
</evidence>
<keyword evidence="10" id="KW-1185">Reference proteome</keyword>
<dbReference type="Proteomes" id="UP000087171">
    <property type="component" value="Unplaced"/>
</dbReference>
<sequence length="360" mass="38716">MQLIITLILALSFVSTCLCKRWNLVDRNDNIYNVMQYGARGDGKSDDSQAFLTAWNSTCEAQGAATLVIPPRLSFLVNNLIFTGPCKATSITIQVISVNGLTIDGHNSGSIDGYGSTWWECRSCARPIAVYFNHCNNLTVNNLRVSNSAGAHIAINGCNGATFSRLLVDAPRTSPNTDGFNIASSKNILIQDSKISTGDDCIAINGGSSYINATRLVCGPGHGISIGLGKDHSYETVEEVHVHNCTFIGTTNGARIKTFLGGSGYARKITFDQIYLQNVRNPIIIDQHYGVKVSEVTYHGIDGTSASDIAIKLDCSSLGCSNIVMDQINIVSSQKEKKVNAFCQNLQGTIESTVPKVSCT</sequence>
<dbReference type="GeneID" id="101504055"/>
<keyword evidence="4" id="KW-0964">Secreted</keyword>
<protein>
    <submittedName>
        <fullName evidence="11">Probable polygalacturonase At3g15720</fullName>
    </submittedName>
</protein>
<dbReference type="PANTHER" id="PTHR31375">
    <property type="match status" value="1"/>
</dbReference>
<dbReference type="InterPro" id="IPR012334">
    <property type="entry name" value="Pectin_lyas_fold"/>
</dbReference>
<evidence type="ECO:0000256" key="6">
    <source>
        <dbReference type="ARBA" id="ARBA00023295"/>
    </source>
</evidence>
<dbReference type="SMART" id="SM00710">
    <property type="entry name" value="PbH1"/>
    <property type="match status" value="4"/>
</dbReference>
<dbReference type="eggNOG" id="ENOG502QST2">
    <property type="taxonomic scope" value="Eukaryota"/>
</dbReference>
<gene>
    <name evidence="11" type="primary">LOC101504055</name>
</gene>